<dbReference type="InterPro" id="IPR029052">
    <property type="entry name" value="Metallo-depent_PP-like"/>
</dbReference>
<feature type="domain" description="PhoD-like phosphatase metallophosphatase" evidence="1">
    <location>
        <begin position="1"/>
        <end position="245"/>
    </location>
</feature>
<protein>
    <recommendedName>
        <fullName evidence="1">PhoD-like phosphatase metallophosphatase domain-containing protein</fullName>
    </recommendedName>
</protein>
<evidence type="ECO:0000313" key="2">
    <source>
        <dbReference type="EMBL" id="ENW73609.1"/>
    </source>
</evidence>
<dbReference type="PANTHER" id="PTHR43606">
    <property type="entry name" value="PHOSPHATASE, PUTATIVE (AFU_ORTHOLOGUE AFUA_6G08710)-RELATED"/>
    <property type="match status" value="1"/>
</dbReference>
<evidence type="ECO:0000259" key="1">
    <source>
        <dbReference type="Pfam" id="PF09423"/>
    </source>
</evidence>
<gene>
    <name evidence="2" type="ORF">F913_01318</name>
</gene>
<dbReference type="InterPro" id="IPR038607">
    <property type="entry name" value="PhoD-like_sf"/>
</dbReference>
<dbReference type="Pfam" id="PF09423">
    <property type="entry name" value="PhoD"/>
    <property type="match status" value="1"/>
</dbReference>
<dbReference type="InterPro" id="IPR018946">
    <property type="entry name" value="PhoD-like_MPP"/>
</dbReference>
<sequence>MLDTRIIARDKQLAYADYMTTTGLDIAKFQGDLTNPVRTLMGYTQRDWLVDKLKQSTATWNVVGQQVLMSKMWIPAELLASLGQITSGGTSPDALAKMNAQITELVALKLRLQQNDPTLTAQEKARIMTVAPYNLDAWDGYYAEREFVYDKLAEFNKKIIVLAGDTHNAWASYLYSQKGKYVGVELATSSVSSPGLEKYLSIPLAQLQQFEFAFTTLIDELVYCNLNQRGYLLVTLDQVQVHSEWRFVDSIKNTEYQIDSSRQNDIVLDLNLMPLKQGQKTA</sequence>
<dbReference type="SUPFAM" id="SSF56300">
    <property type="entry name" value="Metallo-dependent phosphatases"/>
    <property type="match status" value="1"/>
</dbReference>
<dbReference type="Proteomes" id="UP000013021">
    <property type="component" value="Unassembled WGS sequence"/>
</dbReference>
<proteinExistence type="predicted"/>
<dbReference type="Gene3D" id="3.60.21.70">
    <property type="entry name" value="PhoD-like phosphatase"/>
    <property type="match status" value="1"/>
</dbReference>
<dbReference type="PANTHER" id="PTHR43606:SF2">
    <property type="entry name" value="ALKALINE PHOSPHATASE FAMILY PROTEIN (AFU_ORTHOLOGUE AFUA_5G03860)"/>
    <property type="match status" value="1"/>
</dbReference>
<reference evidence="2 3" key="1">
    <citation type="submission" date="2013-02" db="EMBL/GenBank/DDBJ databases">
        <title>The Genome Sequence of Acinetobacter baumannii NIPH 80.</title>
        <authorList>
            <consortium name="The Broad Institute Genome Sequencing Platform"/>
            <consortium name="The Broad Institute Genome Sequencing Center for Infectious Disease"/>
            <person name="Cerqueira G."/>
            <person name="Feldgarden M."/>
            <person name="Courvalin P."/>
            <person name="Perichon B."/>
            <person name="Grillot-Courvalin C."/>
            <person name="Clermont D."/>
            <person name="Rocha E."/>
            <person name="Yoon E.-J."/>
            <person name="Nemec A."/>
            <person name="Walker B."/>
            <person name="Young S.K."/>
            <person name="Zeng Q."/>
            <person name="Gargeya S."/>
            <person name="Fitzgerald M."/>
            <person name="Haas B."/>
            <person name="Abouelleil A."/>
            <person name="Alvarado L."/>
            <person name="Arachchi H.M."/>
            <person name="Berlin A.M."/>
            <person name="Chapman S.B."/>
            <person name="Dewar J."/>
            <person name="Goldberg J."/>
            <person name="Griggs A."/>
            <person name="Gujja S."/>
            <person name="Hansen M."/>
            <person name="Howarth C."/>
            <person name="Imamovic A."/>
            <person name="Larimer J."/>
            <person name="McCowan C."/>
            <person name="Murphy C."/>
            <person name="Neiman D."/>
            <person name="Pearson M."/>
            <person name="Priest M."/>
            <person name="Roberts A."/>
            <person name="Saif S."/>
            <person name="Shea T."/>
            <person name="Sisk P."/>
            <person name="Sykes S."/>
            <person name="Wortman J."/>
            <person name="Nusbaum C."/>
            <person name="Birren B."/>
        </authorList>
    </citation>
    <scope>NUCLEOTIDE SEQUENCE [LARGE SCALE GENOMIC DNA]</scope>
    <source>
        <strain evidence="2 3">NIPH 80</strain>
    </source>
</reference>
<dbReference type="PATRIC" id="fig|1217629.3.peg.1270"/>
<name>N9L675_ACIBA</name>
<dbReference type="HOGENOM" id="CLU_085937_0_0_6"/>
<dbReference type="InterPro" id="IPR052900">
    <property type="entry name" value="Phospholipid_Metab_Enz"/>
</dbReference>
<organism evidence="2 3">
    <name type="scientific">Acinetobacter baumannii NIPH 80</name>
    <dbReference type="NCBI Taxonomy" id="1217629"/>
    <lineage>
        <taxon>Bacteria</taxon>
        <taxon>Pseudomonadati</taxon>
        <taxon>Pseudomonadota</taxon>
        <taxon>Gammaproteobacteria</taxon>
        <taxon>Moraxellales</taxon>
        <taxon>Moraxellaceae</taxon>
        <taxon>Acinetobacter</taxon>
        <taxon>Acinetobacter calcoaceticus/baumannii complex</taxon>
    </lineage>
</organism>
<dbReference type="EMBL" id="APRE01000027">
    <property type="protein sequence ID" value="ENW73609.1"/>
    <property type="molecule type" value="Genomic_DNA"/>
</dbReference>
<comment type="caution">
    <text evidence="2">The sequence shown here is derived from an EMBL/GenBank/DDBJ whole genome shotgun (WGS) entry which is preliminary data.</text>
</comment>
<evidence type="ECO:0000313" key="3">
    <source>
        <dbReference type="Proteomes" id="UP000013021"/>
    </source>
</evidence>
<dbReference type="AlphaFoldDB" id="N9L675"/>
<accession>N9L675</accession>